<evidence type="ECO:0000313" key="1">
    <source>
        <dbReference type="EMBL" id="MBB5184209.1"/>
    </source>
</evidence>
<dbReference type="EMBL" id="JACHHD010000002">
    <property type="protein sequence ID" value="MBB5184209.1"/>
    <property type="molecule type" value="Genomic_DNA"/>
</dbReference>
<dbReference type="Proteomes" id="UP000521313">
    <property type="component" value="Unassembled WGS sequence"/>
</dbReference>
<gene>
    <name evidence="1" type="ORF">HNQ43_000244</name>
</gene>
<dbReference type="RefSeq" id="WP_183373986.1">
    <property type="nucleotide sequence ID" value="NZ_JACHHD010000002.1"/>
</dbReference>
<accession>A0A7W8FW27</accession>
<dbReference type="PROSITE" id="PS51257">
    <property type="entry name" value="PROKAR_LIPOPROTEIN"/>
    <property type="match status" value="1"/>
</dbReference>
<dbReference type="Gene3D" id="2.60.40.10">
    <property type="entry name" value="Immunoglobulins"/>
    <property type="match status" value="1"/>
</dbReference>
<dbReference type="InterPro" id="IPR013783">
    <property type="entry name" value="Ig-like_fold"/>
</dbReference>
<protein>
    <submittedName>
        <fullName evidence="1">Uncharacterized protein</fullName>
    </submittedName>
</protein>
<dbReference type="AlphaFoldDB" id="A0A7W8FW27"/>
<comment type="caution">
    <text evidence="1">The sequence shown here is derived from an EMBL/GenBank/DDBJ whole genome shotgun (WGS) entry which is preliminary data.</text>
</comment>
<name>A0A7W8FW27_9FIRM</name>
<evidence type="ECO:0000313" key="2">
    <source>
        <dbReference type="Proteomes" id="UP000521313"/>
    </source>
</evidence>
<proteinExistence type="predicted"/>
<reference evidence="1 2" key="1">
    <citation type="submission" date="2020-08" db="EMBL/GenBank/DDBJ databases">
        <title>Genomic Encyclopedia of Type Strains, Phase IV (KMG-IV): sequencing the most valuable type-strain genomes for metagenomic binning, comparative biology and taxonomic classification.</title>
        <authorList>
            <person name="Goeker M."/>
        </authorList>
    </citation>
    <scope>NUCLEOTIDE SEQUENCE [LARGE SCALE GENOMIC DNA]</scope>
    <source>
        <strain evidence="1 2">DSM 26963</strain>
    </source>
</reference>
<organism evidence="1 2">
    <name type="scientific">Faecalicoccus acidiformans</name>
    <dbReference type="NCBI Taxonomy" id="915173"/>
    <lineage>
        <taxon>Bacteria</taxon>
        <taxon>Bacillati</taxon>
        <taxon>Bacillota</taxon>
        <taxon>Erysipelotrichia</taxon>
        <taxon>Erysipelotrichales</taxon>
        <taxon>Erysipelotrichaceae</taxon>
        <taxon>Faecalicoccus</taxon>
    </lineage>
</organism>
<sequence>MRKWIGLVLGLVLLTGCSRPVLQRQTFTVELGQDVYANAALYIKNAENYETDQMEVEALSPGVVKKENRFISKNLDYLVVGEYDFTIHTGQEDLDFKIAIKDTQPPTIDSYQQEITISRGEVIDWSRYFEASDLNGVSFSVESDLDTSQAGEKEVTVRIQDRFGNAVERSVKVIVQ</sequence>